<dbReference type="EMBL" id="MU795128">
    <property type="protein sequence ID" value="KAJ3809931.1"/>
    <property type="molecule type" value="Genomic_DNA"/>
</dbReference>
<sequence length="329" mass="36483">MSLNEATRFDIMNAQRFEISRRSSSPETPAMSLAQDPMDPEPSHFLQIETSRDILMDAQRYQPSKRTSKSSSTNGSKSPNSQLTLTSVIDPEAVIERLLLEAERLKMLDAQRYDPRSRTCSPEPFVVDSERITPVPNPITLVNRDDSDSGSSYDSASDSPSGYSFSPDPSEVAESISDAASSIRFAEQRQPKEPEPSILASSWRSGHTVTTRTTIPPVTRKTWSSKSATALLTPSTSRAVSPKSSRAILRSLTCVSDEHIDTLSSGGKSSRQPPASGSLAIFVTQQVERPLSDEDHEREQLWREAMCSLHFGGDWEQMNKRFPPGHPRW</sequence>
<organism evidence="1 2">
    <name type="scientific">Lentinula aff. lateritia</name>
    <dbReference type="NCBI Taxonomy" id="2804960"/>
    <lineage>
        <taxon>Eukaryota</taxon>
        <taxon>Fungi</taxon>
        <taxon>Dikarya</taxon>
        <taxon>Basidiomycota</taxon>
        <taxon>Agaricomycotina</taxon>
        <taxon>Agaricomycetes</taxon>
        <taxon>Agaricomycetidae</taxon>
        <taxon>Agaricales</taxon>
        <taxon>Marasmiineae</taxon>
        <taxon>Omphalotaceae</taxon>
        <taxon>Lentinula</taxon>
    </lineage>
</organism>
<keyword evidence="2" id="KW-1185">Reference proteome</keyword>
<name>A0ACC1U022_9AGAR</name>
<comment type="caution">
    <text evidence="1">The sequence shown here is derived from an EMBL/GenBank/DDBJ whole genome shotgun (WGS) entry which is preliminary data.</text>
</comment>
<reference evidence="1" key="1">
    <citation type="submission" date="2022-09" db="EMBL/GenBank/DDBJ databases">
        <title>A Global Phylogenomic Analysis of the Shiitake Genus Lentinula.</title>
        <authorList>
            <consortium name="DOE Joint Genome Institute"/>
            <person name="Sierra-Patev S."/>
            <person name="Min B."/>
            <person name="Naranjo-Ortiz M."/>
            <person name="Looney B."/>
            <person name="Konkel Z."/>
            <person name="Slot J.C."/>
            <person name="Sakamoto Y."/>
            <person name="Steenwyk J.L."/>
            <person name="Rokas A."/>
            <person name="Carro J."/>
            <person name="Camarero S."/>
            <person name="Ferreira P."/>
            <person name="Molpeceres G."/>
            <person name="Ruiz-Duenas F.J."/>
            <person name="Serrano A."/>
            <person name="Henrissat B."/>
            <person name="Drula E."/>
            <person name="Hughes K.W."/>
            <person name="Mata J.L."/>
            <person name="Ishikawa N.K."/>
            <person name="Vargas-Isla R."/>
            <person name="Ushijima S."/>
            <person name="Smith C.A."/>
            <person name="Ahrendt S."/>
            <person name="Andreopoulos W."/>
            <person name="He G."/>
            <person name="Labutti K."/>
            <person name="Lipzen A."/>
            <person name="Ng V."/>
            <person name="Riley R."/>
            <person name="Sandor L."/>
            <person name="Barry K."/>
            <person name="Martinez A.T."/>
            <person name="Xiao Y."/>
            <person name="Gibbons J.G."/>
            <person name="Terashima K."/>
            <person name="Grigoriev I.V."/>
            <person name="Hibbett D.S."/>
        </authorList>
    </citation>
    <scope>NUCLEOTIDE SEQUENCE</scope>
    <source>
        <strain evidence="1">TMI1499</strain>
    </source>
</reference>
<proteinExistence type="predicted"/>
<protein>
    <submittedName>
        <fullName evidence="1">Uncharacterized protein</fullName>
    </submittedName>
</protein>
<accession>A0ACC1U022</accession>
<evidence type="ECO:0000313" key="1">
    <source>
        <dbReference type="EMBL" id="KAJ3809931.1"/>
    </source>
</evidence>
<dbReference type="Proteomes" id="UP001163835">
    <property type="component" value="Unassembled WGS sequence"/>
</dbReference>
<gene>
    <name evidence="1" type="ORF">F5876DRAFT_77264</name>
</gene>
<evidence type="ECO:0000313" key="2">
    <source>
        <dbReference type="Proteomes" id="UP001163835"/>
    </source>
</evidence>